<dbReference type="STRING" id="1229276.DI53_3252"/>
<dbReference type="PATRIC" id="fig|1229276.3.peg.3361"/>
<name>A0A0B8T6P0_9SPHI</name>
<feature type="transmembrane region" description="Helical" evidence="1">
    <location>
        <begin position="47"/>
        <end position="67"/>
    </location>
</feature>
<dbReference type="Proteomes" id="UP000031802">
    <property type="component" value="Unassembled WGS sequence"/>
</dbReference>
<dbReference type="EMBL" id="JJMU01000061">
    <property type="protein sequence ID" value="KGE13035.1"/>
    <property type="molecule type" value="Genomic_DNA"/>
</dbReference>
<dbReference type="AlphaFoldDB" id="A0A0B8T6P0"/>
<evidence type="ECO:0000313" key="3">
    <source>
        <dbReference type="Proteomes" id="UP000031802"/>
    </source>
</evidence>
<evidence type="ECO:0008006" key="4">
    <source>
        <dbReference type="Google" id="ProtNLM"/>
    </source>
</evidence>
<dbReference type="eggNOG" id="ENOG5032VCI">
    <property type="taxonomic scope" value="Bacteria"/>
</dbReference>
<reference evidence="3" key="1">
    <citation type="submission" date="2014-04" db="EMBL/GenBank/DDBJ databases">
        <title>Whole-Genome optical mapping and complete genome sequence of Sphingobacterium deserti sp. nov., a new spaces isolated from desert in the west of China.</title>
        <authorList>
            <person name="Teng C."/>
            <person name="Zhou Z."/>
            <person name="Li X."/>
            <person name="Chen M."/>
            <person name="Lin M."/>
            <person name="Wang L."/>
            <person name="Su S."/>
            <person name="Zhang C."/>
            <person name="Zhang W."/>
        </authorList>
    </citation>
    <scope>NUCLEOTIDE SEQUENCE [LARGE SCALE GENOMIC DNA]</scope>
    <source>
        <strain evidence="3">ACCC05744</strain>
    </source>
</reference>
<gene>
    <name evidence="2" type="ORF">DI53_3252</name>
</gene>
<protein>
    <recommendedName>
        <fullName evidence="4">Iron uptake protein</fullName>
    </recommendedName>
</protein>
<sequence>MPANKKYLTKSPWLRLSKILAGTIGGYTVMISFHLALATFLPKDAVVATSFILGYLMWAFLLLWAFVAKNVWRVWLTYLILTILFLIPYLSTTTFNYGS</sequence>
<evidence type="ECO:0000256" key="1">
    <source>
        <dbReference type="SAM" id="Phobius"/>
    </source>
</evidence>
<accession>A0A0B8T6P0</accession>
<dbReference type="OrthoDB" id="711014at2"/>
<reference evidence="2 3" key="2">
    <citation type="journal article" date="2015" name="PLoS ONE">
        <title>Whole-Genome Optical Mapping and Finished Genome Sequence of Sphingobacterium deserti sp. nov., a New Species Isolated from the Western Desert of China.</title>
        <authorList>
            <person name="Teng C."/>
            <person name="Zhou Z."/>
            <person name="Molnar I."/>
            <person name="Li X."/>
            <person name="Tang R."/>
            <person name="Chen M."/>
            <person name="Wang L."/>
            <person name="Su S."/>
            <person name="Zhang W."/>
            <person name="Lin M."/>
        </authorList>
    </citation>
    <scope>NUCLEOTIDE SEQUENCE [LARGE SCALE GENOMIC DNA]</scope>
    <source>
        <strain evidence="3">ACCC05744</strain>
    </source>
</reference>
<proteinExistence type="predicted"/>
<keyword evidence="1" id="KW-1133">Transmembrane helix</keyword>
<dbReference type="RefSeq" id="WP_037501926.1">
    <property type="nucleotide sequence ID" value="NZ_JJMU01000061.1"/>
</dbReference>
<organism evidence="2 3">
    <name type="scientific">Sphingobacterium deserti</name>
    <dbReference type="NCBI Taxonomy" id="1229276"/>
    <lineage>
        <taxon>Bacteria</taxon>
        <taxon>Pseudomonadati</taxon>
        <taxon>Bacteroidota</taxon>
        <taxon>Sphingobacteriia</taxon>
        <taxon>Sphingobacteriales</taxon>
        <taxon>Sphingobacteriaceae</taxon>
        <taxon>Sphingobacterium</taxon>
    </lineage>
</organism>
<keyword evidence="3" id="KW-1185">Reference proteome</keyword>
<feature type="transmembrane region" description="Helical" evidence="1">
    <location>
        <begin position="74"/>
        <end position="91"/>
    </location>
</feature>
<keyword evidence="1" id="KW-0472">Membrane</keyword>
<evidence type="ECO:0000313" key="2">
    <source>
        <dbReference type="EMBL" id="KGE13035.1"/>
    </source>
</evidence>
<comment type="caution">
    <text evidence="2">The sequence shown here is derived from an EMBL/GenBank/DDBJ whole genome shotgun (WGS) entry which is preliminary data.</text>
</comment>
<feature type="transmembrane region" description="Helical" evidence="1">
    <location>
        <begin position="20"/>
        <end position="41"/>
    </location>
</feature>
<keyword evidence="1" id="KW-0812">Transmembrane</keyword>